<proteinExistence type="predicted"/>
<dbReference type="eggNOG" id="COG1331">
    <property type="taxonomic scope" value="Bacteria"/>
</dbReference>
<organism evidence="1 2">
    <name type="scientific">Mahella australiensis (strain DSM 15567 / CIP 107919 / 50-1 BON)</name>
    <dbReference type="NCBI Taxonomy" id="697281"/>
    <lineage>
        <taxon>Bacteria</taxon>
        <taxon>Bacillati</taxon>
        <taxon>Bacillota</taxon>
        <taxon>Clostridia</taxon>
        <taxon>Thermoanaerobacterales</taxon>
        <taxon>Thermoanaerobacterales Family IV. Incertae Sedis</taxon>
        <taxon>Mahella</taxon>
    </lineage>
</organism>
<dbReference type="Proteomes" id="UP000008457">
    <property type="component" value="Chromosome"/>
</dbReference>
<keyword evidence="2" id="KW-1185">Reference proteome</keyword>
<gene>
    <name evidence="1" type="ordered locus">Mahau_2340</name>
</gene>
<protein>
    <recommendedName>
        <fullName evidence="3">Glycosyltransferase</fullName>
    </recommendedName>
</protein>
<reference evidence="1 2" key="2">
    <citation type="journal article" date="2011" name="Stand. Genomic Sci.">
        <title>Complete genome sequence of Mahella australiensis type strain (50-1 BON).</title>
        <authorList>
            <person name="Sikorski J."/>
            <person name="Teshima H."/>
            <person name="Nolan M."/>
            <person name="Lucas S."/>
            <person name="Hammon N."/>
            <person name="Deshpande S."/>
            <person name="Cheng J.F."/>
            <person name="Pitluck S."/>
            <person name="Liolios K."/>
            <person name="Pagani I."/>
            <person name="Ivanova N."/>
            <person name="Huntemann M."/>
            <person name="Mavromatis K."/>
            <person name="Ovchinikova G."/>
            <person name="Pati A."/>
            <person name="Tapia R."/>
            <person name="Han C."/>
            <person name="Goodwin L."/>
            <person name="Chen A."/>
            <person name="Palaniappan K."/>
            <person name="Land M."/>
            <person name="Hauser L."/>
            <person name="Ngatchou-Djao O.D."/>
            <person name="Rohde M."/>
            <person name="Pukall R."/>
            <person name="Spring S."/>
            <person name="Abt B."/>
            <person name="Goker M."/>
            <person name="Detter J.C."/>
            <person name="Woyke T."/>
            <person name="Bristow J."/>
            <person name="Markowitz V."/>
            <person name="Hugenholtz P."/>
            <person name="Eisen J.A."/>
            <person name="Kyrpides N.C."/>
            <person name="Klenk H.P."/>
            <person name="Lapidus A."/>
        </authorList>
    </citation>
    <scope>NUCLEOTIDE SEQUENCE [LARGE SCALE GENOMIC DNA]</scope>
    <source>
        <strain evidence="2">DSM 15567 / CIP 107919 / 50-1 BON</strain>
    </source>
</reference>
<evidence type="ECO:0008006" key="3">
    <source>
        <dbReference type="Google" id="ProtNLM"/>
    </source>
</evidence>
<dbReference type="GO" id="GO:0005975">
    <property type="term" value="P:carbohydrate metabolic process"/>
    <property type="evidence" value="ECO:0007669"/>
    <property type="project" value="InterPro"/>
</dbReference>
<evidence type="ECO:0000313" key="2">
    <source>
        <dbReference type="Proteomes" id="UP000008457"/>
    </source>
</evidence>
<dbReference type="KEGG" id="mas:Mahau_2340"/>
<dbReference type="HOGENOM" id="CLU_771237_0_0_9"/>
<dbReference type="RefSeq" id="WP_013781932.1">
    <property type="nucleotide sequence ID" value="NC_015520.1"/>
</dbReference>
<dbReference type="SUPFAM" id="SSF48208">
    <property type="entry name" value="Six-hairpin glycosidases"/>
    <property type="match status" value="1"/>
</dbReference>
<reference evidence="2" key="1">
    <citation type="submission" date="2010-11" db="EMBL/GenBank/DDBJ databases">
        <title>The complete genome of Mahella australiensis DSM 15567.</title>
        <authorList>
            <consortium name="US DOE Joint Genome Institute (JGI-PGF)"/>
            <person name="Lucas S."/>
            <person name="Copeland A."/>
            <person name="Lapidus A."/>
            <person name="Bruce D."/>
            <person name="Goodwin L."/>
            <person name="Pitluck S."/>
            <person name="Kyrpides N."/>
            <person name="Mavromatis K."/>
            <person name="Pagani I."/>
            <person name="Ivanova N."/>
            <person name="Teshima H."/>
            <person name="Brettin T."/>
            <person name="Detter J.C."/>
            <person name="Han C."/>
            <person name="Tapia R."/>
            <person name="Land M."/>
            <person name="Hauser L."/>
            <person name="Markowitz V."/>
            <person name="Cheng J.-F."/>
            <person name="Hugenholtz P."/>
            <person name="Woyke T."/>
            <person name="Wu D."/>
            <person name="Spring S."/>
            <person name="Pukall R."/>
            <person name="Steenblock K."/>
            <person name="Schneider S."/>
            <person name="Klenk H.-P."/>
            <person name="Eisen J.A."/>
        </authorList>
    </citation>
    <scope>NUCLEOTIDE SEQUENCE [LARGE SCALE GENOMIC DNA]</scope>
    <source>
        <strain evidence="2">DSM 15567 / CIP 107919 / 50-1 BON</strain>
    </source>
</reference>
<dbReference type="AlphaFoldDB" id="F3ZW97"/>
<evidence type="ECO:0000313" key="1">
    <source>
        <dbReference type="EMBL" id="AEE97506.1"/>
    </source>
</evidence>
<sequence>MVDTIKLDHVYRMTDDTGMLQHSRYSIPDRNHGYSTDDNSRALIMALALADITALSDPIISHSQMALAETYLGFMQHAQRADGWWRNFMDYSRRFIDDNVSQDCYGRCMLACSYATGRSIFGISDIAFDMFQKGLERIDDVKSPRAMAYTALAIVRYAHYSGWDEHLKAHALRLARALCRLYNVHDRGGWHWFEDYITYCNGILPHALIAVGDALNDKEILRVGIDSLMFLIDSLTSEGYLDIVGNNGWWLKGGQRALYDQQCVDAVSMLWACVEAYDTTDQELFRDTAKLCWDWFWGHNRSGMTLYDPETGGCYDGLMRLGINKNQGAESLISFLLSYVGAMHLELEQLPKVTISNGYIIR</sequence>
<accession>F3ZW97</accession>
<dbReference type="OrthoDB" id="9795873at2"/>
<name>F3ZW97_MAHA5</name>
<dbReference type="STRING" id="697281.Mahau_2340"/>
<dbReference type="InterPro" id="IPR008928">
    <property type="entry name" value="6-hairpin_glycosidase_sf"/>
</dbReference>
<dbReference type="EMBL" id="CP002360">
    <property type="protein sequence ID" value="AEE97506.1"/>
    <property type="molecule type" value="Genomic_DNA"/>
</dbReference>